<dbReference type="SUPFAM" id="SSF53335">
    <property type="entry name" value="S-adenosyl-L-methionine-dependent methyltransferases"/>
    <property type="match status" value="1"/>
</dbReference>
<evidence type="ECO:0000256" key="1">
    <source>
        <dbReference type="SAM" id="MobiDB-lite"/>
    </source>
</evidence>
<evidence type="ECO:0000313" key="2">
    <source>
        <dbReference type="EMBL" id="PWN30302.1"/>
    </source>
</evidence>
<feature type="compositionally biased region" description="Polar residues" evidence="1">
    <location>
        <begin position="597"/>
        <end position="608"/>
    </location>
</feature>
<feature type="region of interest" description="Disordered" evidence="1">
    <location>
        <begin position="26"/>
        <end position="60"/>
    </location>
</feature>
<evidence type="ECO:0000313" key="3">
    <source>
        <dbReference type="Proteomes" id="UP000245884"/>
    </source>
</evidence>
<dbReference type="InterPro" id="IPR005299">
    <property type="entry name" value="MeTrfase_7"/>
</dbReference>
<feature type="region of interest" description="Disordered" evidence="1">
    <location>
        <begin position="197"/>
        <end position="266"/>
    </location>
</feature>
<feature type="compositionally biased region" description="Polar residues" evidence="1">
    <location>
        <begin position="294"/>
        <end position="304"/>
    </location>
</feature>
<feature type="region of interest" description="Disordered" evidence="1">
    <location>
        <begin position="287"/>
        <end position="314"/>
    </location>
</feature>
<dbReference type="OrthoDB" id="2561385at2759"/>
<protein>
    <submittedName>
        <fullName evidence="2">Uncharacterized protein</fullName>
    </submittedName>
</protein>
<accession>A0A316UYL0</accession>
<feature type="compositionally biased region" description="Basic and acidic residues" evidence="1">
    <location>
        <begin position="51"/>
        <end position="60"/>
    </location>
</feature>
<proteinExistence type="predicted"/>
<feature type="region of interest" description="Disordered" evidence="1">
    <location>
        <begin position="750"/>
        <end position="773"/>
    </location>
</feature>
<keyword evidence="3" id="KW-1185">Reference proteome</keyword>
<sequence length="1103" mass="117668">MVFTGSESAVAGPSSLVDVALMQRQHCNANRPSSSSSSMPPRRQSDSTLTGRERIDLDEDGRAKLRRWAAEALEAPPPLMVPCEPTKPARPLQSATSLGRSSRPRSRSPVGSTSVVDPETLSLRRKSLFVEQTLSPGALSSLPDERPRSSVTTPTATSFPSAATMMPSSSSPALGLAQRRLQSGRLDENLVQRIATPAPDVQVARGPASALSSETTPRPRPGKAANLHSLPRLKTVKMQEPGTPRGHSAIASTYDSPRSTTSTCESDEDRAIVMTPLDDALPSARYESPLASAGNGTPPLNTLTDAPADRLGSSLGLETLGRSHESPISTYIASGRRGSASLDHSPSPLRPLTACEDNHASVPPLSRSTLMDLGSVKGLTPPYLVESATPGQGHNAVSSAAESSNVVSAGLEMGLGVSMATAALAANLPAHASGLGNFADPRHARLPMSRGFVDPLPQSEGLRTTDSEVSGLREMVHHDEASYYASADTADLSRRKTTGWDAGKIRRDLSKRHRAETHDEVVSQNAALIRQATQHAAPLSRDVATAKEQQQQQLNYVSPVRPMVSLLPGDLSDPSRPSGSSTVSSWDSRSTHARASRTGSAQLDTPSLSGRAMLSPDVNPLTDMRGGILGGGGGGAEMNEDVRVTKAREAMLRDAAYGAQASGGNNGGLMGSNVGGHFGPGVRAKVIEVLDPLIASVPMTGEDGETFNLVEYGCLNSRSIPVMQLIISKFAQRAADARRTSGMDLATVGEDSDLRHGRSGTLQPRGHSHRHIEPEHSRASFTVLHEDAGTLDFRPVIQSLDSRSDSYLDSQWQASHKPSLQDCVFSSFVGRPFASRIAPPKTMHFGISLMDMHWTHTPSNNVMPMATTSHAELVTFLRARSHEFKTGGVLVVAFLARSEDAASLTRKKSLTSAVSGPGGAAGSKAPSDIWTKLTNTLAPCIQRLVSCGMLKSDVARFLLDLPLHPRTPRQTCNALNSLRNLWGVEWSCGLGLEASNPSSSSNPNLPPSEASPLRIAHPAWKAFQAGTLSKVALTEHMLMLFKNLYEAHFRTVLRERGKLSKGAAEFVLDSLWDILSSKIDDQHPHSTMEEVEIEVSIVALKRL</sequence>
<dbReference type="EMBL" id="KZ819662">
    <property type="protein sequence ID" value="PWN30302.1"/>
    <property type="molecule type" value="Genomic_DNA"/>
</dbReference>
<dbReference type="GeneID" id="37029773"/>
<feature type="compositionally biased region" description="Polar residues" evidence="1">
    <location>
        <begin position="547"/>
        <end position="556"/>
    </location>
</feature>
<dbReference type="STRING" id="1569628.A0A316UYL0"/>
<dbReference type="PANTHER" id="PTHR31009">
    <property type="entry name" value="S-ADENOSYL-L-METHIONINE:CARBOXYL METHYLTRANSFERASE FAMILY PROTEIN"/>
    <property type="match status" value="1"/>
</dbReference>
<name>A0A316UYL0_9BASI</name>
<dbReference type="AlphaFoldDB" id="A0A316UYL0"/>
<feature type="compositionally biased region" description="Polar residues" evidence="1">
    <location>
        <begin position="250"/>
        <end position="264"/>
    </location>
</feature>
<organism evidence="2 3">
    <name type="scientific">Jaminaea rosea</name>
    <dbReference type="NCBI Taxonomy" id="1569628"/>
    <lineage>
        <taxon>Eukaryota</taxon>
        <taxon>Fungi</taxon>
        <taxon>Dikarya</taxon>
        <taxon>Basidiomycota</taxon>
        <taxon>Ustilaginomycotina</taxon>
        <taxon>Exobasidiomycetes</taxon>
        <taxon>Microstromatales</taxon>
        <taxon>Microstromatales incertae sedis</taxon>
        <taxon>Jaminaea</taxon>
    </lineage>
</organism>
<feature type="region of interest" description="Disordered" evidence="1">
    <location>
        <begin position="137"/>
        <end position="175"/>
    </location>
</feature>
<feature type="compositionally biased region" description="Low complexity" evidence="1">
    <location>
        <begin position="96"/>
        <end position="115"/>
    </location>
</feature>
<feature type="region of interest" description="Disordered" evidence="1">
    <location>
        <begin position="77"/>
        <end position="118"/>
    </location>
</feature>
<dbReference type="Gene3D" id="3.40.50.150">
    <property type="entry name" value="Vaccinia Virus protein VP39"/>
    <property type="match status" value="1"/>
</dbReference>
<dbReference type="Proteomes" id="UP000245884">
    <property type="component" value="Unassembled WGS sequence"/>
</dbReference>
<feature type="compositionally biased region" description="Low complexity" evidence="1">
    <location>
        <begin position="564"/>
        <end position="588"/>
    </location>
</feature>
<reference evidence="2 3" key="1">
    <citation type="journal article" date="2018" name="Mol. Biol. Evol.">
        <title>Broad Genomic Sampling Reveals a Smut Pathogenic Ancestry of the Fungal Clade Ustilaginomycotina.</title>
        <authorList>
            <person name="Kijpornyongpan T."/>
            <person name="Mondo S.J."/>
            <person name="Barry K."/>
            <person name="Sandor L."/>
            <person name="Lee J."/>
            <person name="Lipzen A."/>
            <person name="Pangilinan J."/>
            <person name="LaButti K."/>
            <person name="Hainaut M."/>
            <person name="Henrissat B."/>
            <person name="Grigoriev I.V."/>
            <person name="Spatafora J.W."/>
            <person name="Aime M.C."/>
        </authorList>
    </citation>
    <scope>NUCLEOTIDE SEQUENCE [LARGE SCALE GENOMIC DNA]</scope>
    <source>
        <strain evidence="2 3">MCA 5214</strain>
    </source>
</reference>
<feature type="compositionally biased region" description="Low complexity" evidence="1">
    <location>
        <begin position="149"/>
        <end position="173"/>
    </location>
</feature>
<dbReference type="GO" id="GO:0008168">
    <property type="term" value="F:methyltransferase activity"/>
    <property type="evidence" value="ECO:0007669"/>
    <property type="project" value="InterPro"/>
</dbReference>
<feature type="compositionally biased region" description="Low complexity" evidence="1">
    <location>
        <begin position="31"/>
        <end position="42"/>
    </location>
</feature>
<feature type="region of interest" description="Disordered" evidence="1">
    <location>
        <begin position="539"/>
        <end position="621"/>
    </location>
</feature>
<dbReference type="InterPro" id="IPR029063">
    <property type="entry name" value="SAM-dependent_MTases_sf"/>
</dbReference>
<dbReference type="RefSeq" id="XP_025364914.1">
    <property type="nucleotide sequence ID" value="XM_025507950.1"/>
</dbReference>
<gene>
    <name evidence="2" type="ORF">BDZ90DRAFT_257387</name>
</gene>